<gene>
    <name evidence="8" type="ORF">EF294_19260</name>
</gene>
<name>A0A3N4G2J8_9ACTN</name>
<sequence>MTMTAHSSPEPTPTPASSSSGGGDSDDLRDLGYDQQLHRSLGKFASFAAGFSFVSILTTIFQLFGLGFGFGGPAFFWTWPIVYGGQFLVALCFAEIAARYPISGAIYQWSRRMGGEVVGWFGGWFMMIAQIVTAAAAAIALQVVLPTVWTGFQIIGDDSTLTSTSGAANAVLLGSVLLVAVTAINCVGVRWMSRVNNIGVTCELVGVTAVVLALFTHAKRGPDVVFDTGLPGAQPGYIWAFIVSGLMAAYVMVGFGSAGELAEETRNPRRVAPRTIRMALTVSAIGGGLMLLGALMAAPTLGDELATGGLPYVLDSVLGGFWGKVLLCDVAVAIFICTLAIQTACSRLMFSMARDGRLPFSARLARVNARTGTPIAPSILIGLLCVATLLVNVGNPAIFATLASVCIILIYLAYLAVTGPMLYRRLQGWPKGTVEVDAEGKKLFGLGRFGIVVNLGAVIYGALMVVNLAWPRTEIFDPAGDMPILRWAGPISIAITVLVGIACYPRGKEHPKPVTTIGRAATSRQTSDIATVD</sequence>
<proteinExistence type="predicted"/>
<keyword evidence="9" id="KW-1185">Reference proteome</keyword>
<feature type="transmembrane region" description="Helical" evidence="7">
    <location>
        <begin position="371"/>
        <end position="391"/>
    </location>
</feature>
<feature type="region of interest" description="Disordered" evidence="6">
    <location>
        <begin position="511"/>
        <end position="533"/>
    </location>
</feature>
<dbReference type="RefSeq" id="WP_123932519.1">
    <property type="nucleotide sequence ID" value="NZ_JBPSDP010000019.1"/>
</dbReference>
<evidence type="ECO:0000256" key="6">
    <source>
        <dbReference type="SAM" id="MobiDB-lite"/>
    </source>
</evidence>
<dbReference type="PANTHER" id="PTHR45649">
    <property type="entry name" value="AMINO-ACID PERMEASE BAT1"/>
    <property type="match status" value="1"/>
</dbReference>
<feature type="transmembrane region" description="Helical" evidence="7">
    <location>
        <begin position="165"/>
        <end position="186"/>
    </location>
</feature>
<keyword evidence="5 7" id="KW-0472">Membrane</keyword>
<protein>
    <submittedName>
        <fullName evidence="8">Amino acid permease</fullName>
    </submittedName>
</protein>
<dbReference type="NCBIfam" id="TIGR03428">
    <property type="entry name" value="ureacarb_perm"/>
    <property type="match status" value="1"/>
</dbReference>
<evidence type="ECO:0000256" key="4">
    <source>
        <dbReference type="ARBA" id="ARBA00022989"/>
    </source>
</evidence>
<feature type="transmembrane region" description="Helical" evidence="7">
    <location>
        <begin position="397"/>
        <end position="417"/>
    </location>
</feature>
<feature type="transmembrane region" description="Helical" evidence="7">
    <location>
        <begin position="237"/>
        <end position="258"/>
    </location>
</feature>
<keyword evidence="4 7" id="KW-1133">Transmembrane helix</keyword>
<dbReference type="InterPro" id="IPR002293">
    <property type="entry name" value="AA/rel_permease1"/>
</dbReference>
<feature type="transmembrane region" description="Helical" evidence="7">
    <location>
        <begin position="117"/>
        <end position="145"/>
    </location>
</feature>
<feature type="transmembrane region" description="Helical" evidence="7">
    <location>
        <begin position="484"/>
        <end position="504"/>
    </location>
</feature>
<keyword evidence="2" id="KW-0813">Transport</keyword>
<dbReference type="GO" id="GO:0016020">
    <property type="term" value="C:membrane"/>
    <property type="evidence" value="ECO:0007669"/>
    <property type="project" value="UniProtKB-SubCell"/>
</dbReference>
<feature type="transmembrane region" description="Helical" evidence="7">
    <location>
        <begin position="198"/>
        <end position="217"/>
    </location>
</feature>
<reference evidence="8 9" key="1">
    <citation type="submission" date="2018-11" db="EMBL/GenBank/DDBJ databases">
        <title>Draft genome sequence of Gordonia sp. RS15-1S isolated from rice stems.</title>
        <authorList>
            <person name="Muangham S."/>
        </authorList>
    </citation>
    <scope>NUCLEOTIDE SEQUENCE [LARGE SCALE GENOMIC DNA]</scope>
    <source>
        <strain evidence="8 9">RS15-1S</strain>
    </source>
</reference>
<accession>A0A3N4G2J8</accession>
<dbReference type="PIRSF" id="PIRSF006060">
    <property type="entry name" value="AA_transporter"/>
    <property type="match status" value="1"/>
</dbReference>
<dbReference type="Gene3D" id="1.20.1740.10">
    <property type="entry name" value="Amino acid/polyamine transporter I"/>
    <property type="match status" value="1"/>
</dbReference>
<feature type="transmembrane region" description="Helical" evidence="7">
    <location>
        <begin position="44"/>
        <end position="64"/>
    </location>
</feature>
<evidence type="ECO:0000256" key="5">
    <source>
        <dbReference type="ARBA" id="ARBA00023136"/>
    </source>
</evidence>
<evidence type="ECO:0000256" key="2">
    <source>
        <dbReference type="ARBA" id="ARBA00022448"/>
    </source>
</evidence>
<dbReference type="Proteomes" id="UP000267536">
    <property type="component" value="Unassembled WGS sequence"/>
</dbReference>
<comment type="subcellular location">
    <subcellularLocation>
        <location evidence="1">Membrane</location>
        <topology evidence="1">Multi-pass membrane protein</topology>
    </subcellularLocation>
</comment>
<evidence type="ECO:0000256" key="1">
    <source>
        <dbReference type="ARBA" id="ARBA00004141"/>
    </source>
</evidence>
<feature type="transmembrane region" description="Helical" evidence="7">
    <location>
        <begin position="279"/>
        <end position="301"/>
    </location>
</feature>
<evidence type="ECO:0000313" key="8">
    <source>
        <dbReference type="EMBL" id="RPA57179.1"/>
    </source>
</evidence>
<feature type="transmembrane region" description="Helical" evidence="7">
    <location>
        <begin position="451"/>
        <end position="472"/>
    </location>
</feature>
<dbReference type="EMBL" id="RKMH01000018">
    <property type="protein sequence ID" value="RPA57179.1"/>
    <property type="molecule type" value="Genomic_DNA"/>
</dbReference>
<evidence type="ECO:0000256" key="7">
    <source>
        <dbReference type="SAM" id="Phobius"/>
    </source>
</evidence>
<evidence type="ECO:0000256" key="3">
    <source>
        <dbReference type="ARBA" id="ARBA00022692"/>
    </source>
</evidence>
<feature type="transmembrane region" description="Helical" evidence="7">
    <location>
        <begin position="321"/>
        <end position="350"/>
    </location>
</feature>
<comment type="caution">
    <text evidence="8">The sequence shown here is derived from an EMBL/GenBank/DDBJ whole genome shotgun (WGS) entry which is preliminary data.</text>
</comment>
<dbReference type="PANTHER" id="PTHR45649:SF26">
    <property type="entry name" value="OS04G0435100 PROTEIN"/>
    <property type="match status" value="1"/>
</dbReference>
<feature type="transmembrane region" description="Helical" evidence="7">
    <location>
        <begin position="76"/>
        <end position="96"/>
    </location>
</feature>
<feature type="compositionally biased region" description="Polar residues" evidence="6">
    <location>
        <begin position="522"/>
        <end position="533"/>
    </location>
</feature>
<feature type="region of interest" description="Disordered" evidence="6">
    <location>
        <begin position="1"/>
        <end position="24"/>
    </location>
</feature>
<dbReference type="AlphaFoldDB" id="A0A3N4G2J8"/>
<keyword evidence="3 7" id="KW-0812">Transmembrane</keyword>
<dbReference type="InterPro" id="IPR017794">
    <property type="entry name" value="Urea_CO2ase-assoc_permease"/>
</dbReference>
<dbReference type="GO" id="GO:0022857">
    <property type="term" value="F:transmembrane transporter activity"/>
    <property type="evidence" value="ECO:0007669"/>
    <property type="project" value="InterPro"/>
</dbReference>
<organism evidence="8 9">
    <name type="scientific">Gordonia oryzae</name>
    <dbReference type="NCBI Taxonomy" id="2487349"/>
    <lineage>
        <taxon>Bacteria</taxon>
        <taxon>Bacillati</taxon>
        <taxon>Actinomycetota</taxon>
        <taxon>Actinomycetes</taxon>
        <taxon>Mycobacteriales</taxon>
        <taxon>Gordoniaceae</taxon>
        <taxon>Gordonia</taxon>
    </lineage>
</organism>
<dbReference type="Pfam" id="PF13520">
    <property type="entry name" value="AA_permease_2"/>
    <property type="match status" value="1"/>
</dbReference>
<dbReference type="OrthoDB" id="8274074at2"/>
<evidence type="ECO:0000313" key="9">
    <source>
        <dbReference type="Proteomes" id="UP000267536"/>
    </source>
</evidence>